<dbReference type="Proteomes" id="UP000663862">
    <property type="component" value="Unassembled WGS sequence"/>
</dbReference>
<evidence type="ECO:0000313" key="3">
    <source>
        <dbReference type="EMBL" id="CAF3355470.1"/>
    </source>
</evidence>
<dbReference type="EMBL" id="CAJOBO010004964">
    <property type="protein sequence ID" value="CAF4533934.1"/>
    <property type="molecule type" value="Genomic_DNA"/>
</dbReference>
<evidence type="ECO:0000313" key="8">
    <source>
        <dbReference type="Proteomes" id="UP000663833"/>
    </source>
</evidence>
<evidence type="ECO:0000313" key="9">
    <source>
        <dbReference type="Proteomes" id="UP000663873"/>
    </source>
</evidence>
<gene>
    <name evidence="3" type="ORF">FME351_LOCUS4906</name>
    <name evidence="6" type="ORF">HFQ381_LOCUS29905</name>
    <name evidence="4" type="ORF">LUA448_LOCUS24320</name>
    <name evidence="2" type="ORF">TIS948_LOCUS17019</name>
    <name evidence="7" type="ORF">TSG867_LOCUS30201</name>
    <name evidence="5" type="ORF">UJA718_LOCUS26583</name>
</gene>
<dbReference type="EMBL" id="CAJNYD010003238">
    <property type="protein sequence ID" value="CAF3485800.1"/>
    <property type="molecule type" value="Genomic_DNA"/>
</dbReference>
<name>A0A818G7Y2_9BILA</name>
<evidence type="ECO:0000256" key="1">
    <source>
        <dbReference type="SAM" id="Phobius"/>
    </source>
</evidence>
<dbReference type="EMBL" id="CAJNYU010000384">
    <property type="protein sequence ID" value="CAF3355470.1"/>
    <property type="molecule type" value="Genomic_DNA"/>
</dbReference>
<organism evidence="4 8">
    <name type="scientific">Rotaria socialis</name>
    <dbReference type="NCBI Taxonomy" id="392032"/>
    <lineage>
        <taxon>Eukaryota</taxon>
        <taxon>Metazoa</taxon>
        <taxon>Spiralia</taxon>
        <taxon>Gnathifera</taxon>
        <taxon>Rotifera</taxon>
        <taxon>Eurotatoria</taxon>
        <taxon>Bdelloidea</taxon>
        <taxon>Philodinida</taxon>
        <taxon>Philodinidae</taxon>
        <taxon>Rotaria</taxon>
    </lineage>
</organism>
<evidence type="ECO:0000313" key="6">
    <source>
        <dbReference type="EMBL" id="CAF4533934.1"/>
    </source>
</evidence>
<dbReference type="Proteomes" id="UP000663873">
    <property type="component" value="Unassembled WGS sequence"/>
</dbReference>
<dbReference type="AlphaFoldDB" id="A0A818G7Y2"/>
<dbReference type="EMBL" id="CAJOBP010006981">
    <property type="protein sequence ID" value="CAF4504840.1"/>
    <property type="molecule type" value="Genomic_DNA"/>
</dbReference>
<keyword evidence="1" id="KW-1133">Transmembrane helix</keyword>
<reference evidence="4" key="1">
    <citation type="submission" date="2021-02" db="EMBL/GenBank/DDBJ databases">
        <authorList>
            <person name="Nowell W R."/>
        </authorList>
    </citation>
    <scope>NUCLEOTIDE SEQUENCE</scope>
</reference>
<comment type="caution">
    <text evidence="4">The sequence shown here is derived from an EMBL/GenBank/DDBJ whole genome shotgun (WGS) entry which is preliminary data.</text>
</comment>
<keyword evidence="1" id="KW-0812">Transmembrane</keyword>
<keyword evidence="9" id="KW-1185">Reference proteome</keyword>
<dbReference type="EMBL" id="CAJOBQ010004668">
    <property type="protein sequence ID" value="CAF4641305.1"/>
    <property type="molecule type" value="Genomic_DNA"/>
</dbReference>
<accession>A0A818G7Y2</accession>
<sequence length="103" mass="11198">MIATIPMIAASPNVDLISSSLISVALIPIATPIITVTRQAKTKHLVAKSKTRGVLSSLPAHVARHITEIQDRMQAIVTKALAARILMHVWDESKSDGQITFQY</sequence>
<feature type="transmembrane region" description="Helical" evidence="1">
    <location>
        <begin position="16"/>
        <end position="36"/>
    </location>
</feature>
<dbReference type="Proteomes" id="UP000663825">
    <property type="component" value="Unassembled WGS sequence"/>
</dbReference>
<evidence type="ECO:0000313" key="2">
    <source>
        <dbReference type="EMBL" id="CAF3283222.1"/>
    </source>
</evidence>
<dbReference type="Proteomes" id="UP000663851">
    <property type="component" value="Unassembled WGS sequence"/>
</dbReference>
<protein>
    <submittedName>
        <fullName evidence="4">Uncharacterized protein</fullName>
    </submittedName>
</protein>
<dbReference type="Proteomes" id="UP000663833">
    <property type="component" value="Unassembled WGS sequence"/>
</dbReference>
<evidence type="ECO:0000313" key="4">
    <source>
        <dbReference type="EMBL" id="CAF3485800.1"/>
    </source>
</evidence>
<evidence type="ECO:0000313" key="7">
    <source>
        <dbReference type="EMBL" id="CAF4641305.1"/>
    </source>
</evidence>
<proteinExistence type="predicted"/>
<keyword evidence="1" id="KW-0472">Membrane</keyword>
<dbReference type="EMBL" id="CAJNXB010002878">
    <property type="protein sequence ID" value="CAF3283222.1"/>
    <property type="molecule type" value="Genomic_DNA"/>
</dbReference>
<dbReference type="Proteomes" id="UP000663869">
    <property type="component" value="Unassembled WGS sequence"/>
</dbReference>
<evidence type="ECO:0000313" key="5">
    <source>
        <dbReference type="EMBL" id="CAF4504840.1"/>
    </source>
</evidence>